<dbReference type="AlphaFoldDB" id="A0A2G9FYR5"/>
<evidence type="ECO:0000259" key="2">
    <source>
        <dbReference type="SMART" id="SM00768"/>
    </source>
</evidence>
<accession>A0A2G9FYR5</accession>
<keyword evidence="3" id="KW-0326">Glycosidase</keyword>
<dbReference type="Proteomes" id="UP000231279">
    <property type="component" value="Unassembled WGS sequence"/>
</dbReference>
<reference evidence="5" key="2">
    <citation type="journal article" date="2018" name="Gigascience">
        <title>Genome assembly of the Pink Ipe (Handroanthus impetiginosus, Bignoniaceae), a highly valued, ecologically keystone Neotropical timber forest tree.</title>
        <authorList>
            <person name="Silva-Junior O.B."/>
            <person name="Grattapaglia D."/>
            <person name="Novaes E."/>
            <person name="Collevatti R.G."/>
        </authorList>
    </citation>
    <scope>NUCLEOTIDE SEQUENCE [LARGE SCALE GENOMIC DNA]</scope>
    <source>
        <strain evidence="5">cv. UFG-1</strain>
    </source>
</reference>
<comment type="caution">
    <text evidence="3">The sequence shown here is derived from an EMBL/GenBank/DDBJ whole genome shotgun (WGS) entry which is preliminary data.</text>
</comment>
<evidence type="ECO:0000313" key="3">
    <source>
        <dbReference type="EMBL" id="PIM98203.1"/>
    </source>
</evidence>
<reference evidence="3" key="1">
    <citation type="submission" date="2017-07" db="EMBL/GenBank/DDBJ databases">
        <authorList>
            <person name="Sun Z.S."/>
            <person name="Albrecht U."/>
            <person name="Echele G."/>
            <person name="Lee C.C."/>
        </authorList>
    </citation>
    <scope>NUCLEOTIDE SEQUENCE</scope>
    <source>
        <strain evidence="3">UFG-1</strain>
        <tissue evidence="3">Leaf</tissue>
    </source>
</reference>
<sequence>MNLLVFLYRKILRHKLPLSRLSVICRPLYVFAVWRAFAAREKQVVICRPLYVFAVRRAFAAREKQVKGNSTRTWCMVKPSTSQEKLDDIIQYCCTQPKIFYASVAMNICYHISGKHPFNSYFTESGLIVTQDPYGVPNLFEFADDIFYE</sequence>
<dbReference type="OrthoDB" id="1928574at2759"/>
<feature type="domain" description="X8" evidence="2">
    <location>
        <begin position="73"/>
        <end position="137"/>
    </location>
</feature>
<proteinExistence type="predicted"/>
<keyword evidence="5" id="KW-1185">Reference proteome</keyword>
<evidence type="ECO:0000313" key="5">
    <source>
        <dbReference type="Proteomes" id="UP000231279"/>
    </source>
</evidence>
<dbReference type="EMBL" id="NKXS01001271">
    <property type="protein sequence ID" value="PIN19465.1"/>
    <property type="molecule type" value="Genomic_DNA"/>
</dbReference>
<evidence type="ECO:0000256" key="1">
    <source>
        <dbReference type="ARBA" id="ARBA00022729"/>
    </source>
</evidence>
<gene>
    <name evidence="4" type="ORF">CDL12_07868</name>
    <name evidence="3" type="ORF">CDL12_29320</name>
</gene>
<keyword evidence="1" id="KW-0732">Signal</keyword>
<dbReference type="InterPro" id="IPR012946">
    <property type="entry name" value="X8"/>
</dbReference>
<name>A0A2G9FYR5_9LAMI</name>
<protein>
    <submittedName>
        <fullName evidence="3">Glucan endo-1,3-beta-D-glucosidase</fullName>
        <ecNumber evidence="3">3.2.1.39</ecNumber>
    </submittedName>
</protein>
<keyword evidence="3" id="KW-0378">Hydrolase</keyword>
<dbReference type="GO" id="GO:0042973">
    <property type="term" value="F:glucan endo-1,3-beta-D-glucosidase activity"/>
    <property type="evidence" value="ECO:0007669"/>
    <property type="project" value="UniProtKB-EC"/>
</dbReference>
<organism evidence="3 5">
    <name type="scientific">Handroanthus impetiginosus</name>
    <dbReference type="NCBI Taxonomy" id="429701"/>
    <lineage>
        <taxon>Eukaryota</taxon>
        <taxon>Viridiplantae</taxon>
        <taxon>Streptophyta</taxon>
        <taxon>Embryophyta</taxon>
        <taxon>Tracheophyta</taxon>
        <taxon>Spermatophyta</taxon>
        <taxon>Magnoliopsida</taxon>
        <taxon>eudicotyledons</taxon>
        <taxon>Gunneridae</taxon>
        <taxon>Pentapetalae</taxon>
        <taxon>asterids</taxon>
        <taxon>lamiids</taxon>
        <taxon>Lamiales</taxon>
        <taxon>Bignoniaceae</taxon>
        <taxon>Crescentiina</taxon>
        <taxon>Tabebuia alliance</taxon>
        <taxon>Handroanthus</taxon>
    </lineage>
</organism>
<evidence type="ECO:0000313" key="4">
    <source>
        <dbReference type="EMBL" id="PIN19465.1"/>
    </source>
</evidence>
<dbReference type="SMART" id="SM00768">
    <property type="entry name" value="X8"/>
    <property type="match status" value="1"/>
</dbReference>
<dbReference type="EC" id="3.2.1.39" evidence="3"/>
<dbReference type="EMBL" id="NKXS01008630">
    <property type="protein sequence ID" value="PIM98203.1"/>
    <property type="molecule type" value="Genomic_DNA"/>
</dbReference>
<reference evidence="3" key="3">
    <citation type="journal article" date="2018" name="Gigascience">
        <title>Genome assembly of the pink ipe (Handroanthus impetiginosus, Bignoniaceae), a highly-valued ecologically keystone neotropical timber forest tree.</title>
        <authorList>
            <person name="Silva-Junior O.B."/>
            <person name="Novaes E."/>
            <person name="Grattapaglia D."/>
            <person name="Collevatti R.G."/>
        </authorList>
    </citation>
    <scope>NUCLEOTIDE SEQUENCE [LARGE SCALE GENOMIC DNA]</scope>
    <source>
        <strain evidence="3">UFG-1</strain>
        <tissue evidence="3">Leaf</tissue>
    </source>
</reference>